<organism evidence="2 3">
    <name type="scientific">Cohnella hashimotonis</name>
    <dbReference type="NCBI Taxonomy" id="2826895"/>
    <lineage>
        <taxon>Bacteria</taxon>
        <taxon>Bacillati</taxon>
        <taxon>Bacillota</taxon>
        <taxon>Bacilli</taxon>
        <taxon>Bacillales</taxon>
        <taxon>Paenibacillaceae</taxon>
        <taxon>Cohnella</taxon>
    </lineage>
</organism>
<dbReference type="Gene3D" id="3.40.50.2000">
    <property type="entry name" value="Glycogen Phosphorylase B"/>
    <property type="match status" value="1"/>
</dbReference>
<evidence type="ECO:0000313" key="2">
    <source>
        <dbReference type="EMBL" id="MDI4644565.1"/>
    </source>
</evidence>
<dbReference type="Pfam" id="PF00534">
    <property type="entry name" value="Glycos_transf_1"/>
    <property type="match status" value="1"/>
</dbReference>
<accession>A0ABT6TCL8</accession>
<keyword evidence="3" id="KW-1185">Reference proteome</keyword>
<dbReference type="RefSeq" id="WP_282907563.1">
    <property type="nucleotide sequence ID" value="NZ_JAGRPV010000001.1"/>
</dbReference>
<dbReference type="InterPro" id="IPR001296">
    <property type="entry name" value="Glyco_trans_1"/>
</dbReference>
<keyword evidence="2" id="KW-0808">Transferase</keyword>
<evidence type="ECO:0000313" key="3">
    <source>
        <dbReference type="Proteomes" id="UP001161691"/>
    </source>
</evidence>
<sequence length="357" mass="39667">MRLLFAYYLPSGGMETLNRLRAEHLRRHGVDCHLLYFWSGEGLGNNTTGIPTIITNDDSEIKHLIINGGYDAIFVSTDALTLARFRRLGFAKPLIYETQGLGSKEQARETLLGAAPFIRSFASAVLYPRTSHLHELFQGMFSDIAQFSFDNLLDTERFGYHPVPIHPHPIIGWIGRIEPNKNWRAYLQIGAELLRRGHDVHLWMFEDPTLNQPDDEAAFKGQLAALGLSDRVVRHYNVPNLVMSDYLSIIGDSGGFLASTSIAEGFGYAVGEALLCRCPVVAADSDGVRAFIEHSLTGLLYPQHGIGIAADLGEALLLDGAFREQMRTIGRHYVTQRFAPSLYVNNLLLMLRALGIG</sequence>
<dbReference type="PANTHER" id="PTHR12526">
    <property type="entry name" value="GLYCOSYLTRANSFERASE"/>
    <property type="match status" value="1"/>
</dbReference>
<comment type="caution">
    <text evidence="2">The sequence shown here is derived from an EMBL/GenBank/DDBJ whole genome shotgun (WGS) entry which is preliminary data.</text>
</comment>
<dbReference type="EMBL" id="JAGRPV010000001">
    <property type="protein sequence ID" value="MDI4644565.1"/>
    <property type="molecule type" value="Genomic_DNA"/>
</dbReference>
<name>A0ABT6TCL8_9BACL</name>
<gene>
    <name evidence="2" type="ORF">KB449_06300</name>
</gene>
<evidence type="ECO:0000259" key="1">
    <source>
        <dbReference type="Pfam" id="PF00534"/>
    </source>
</evidence>
<reference evidence="2" key="1">
    <citation type="submission" date="2023-04" db="EMBL/GenBank/DDBJ databases">
        <title>Comparative genomic analysis of Cohnella hashimotonis sp. nov., isolated from the International Space Station.</title>
        <authorList>
            <person name="Venkateswaran K."/>
            <person name="Simpson A."/>
        </authorList>
    </citation>
    <scope>NUCLEOTIDE SEQUENCE</scope>
    <source>
        <strain evidence="2">F6_2S_P_1</strain>
    </source>
</reference>
<keyword evidence="2" id="KW-0328">Glycosyltransferase</keyword>
<dbReference type="Proteomes" id="UP001161691">
    <property type="component" value="Unassembled WGS sequence"/>
</dbReference>
<dbReference type="GO" id="GO:0016757">
    <property type="term" value="F:glycosyltransferase activity"/>
    <property type="evidence" value="ECO:0007669"/>
    <property type="project" value="UniProtKB-KW"/>
</dbReference>
<dbReference type="SUPFAM" id="SSF53756">
    <property type="entry name" value="UDP-Glycosyltransferase/glycogen phosphorylase"/>
    <property type="match status" value="1"/>
</dbReference>
<feature type="domain" description="Glycosyl transferase family 1" evidence="1">
    <location>
        <begin position="169"/>
        <end position="331"/>
    </location>
</feature>
<dbReference type="CDD" id="cd03801">
    <property type="entry name" value="GT4_PimA-like"/>
    <property type="match status" value="1"/>
</dbReference>
<protein>
    <submittedName>
        <fullName evidence="2">Glycosyltransferase family 4 protein</fullName>
        <ecNumber evidence="2">2.4.-.-</ecNumber>
    </submittedName>
</protein>
<dbReference type="EC" id="2.4.-.-" evidence="2"/>
<proteinExistence type="predicted"/>